<dbReference type="InterPro" id="IPR032675">
    <property type="entry name" value="LRR_dom_sf"/>
</dbReference>
<dbReference type="InterPro" id="IPR000719">
    <property type="entry name" value="Prot_kinase_dom"/>
</dbReference>
<comment type="caution">
    <text evidence="16">The sequence shown here is derived from an EMBL/GenBank/DDBJ whole genome shotgun (WGS) entry which is preliminary data.</text>
</comment>
<dbReference type="GO" id="GO:0004674">
    <property type="term" value="F:protein serine/threonine kinase activity"/>
    <property type="evidence" value="ECO:0007669"/>
    <property type="project" value="UniProtKB-EC"/>
</dbReference>
<reference evidence="16" key="2">
    <citation type="submission" date="2020-08" db="EMBL/GenBank/DDBJ databases">
        <title>Plant Genome Project.</title>
        <authorList>
            <person name="Zhang R.-G."/>
        </authorList>
    </citation>
    <scope>NUCLEOTIDE SEQUENCE</scope>
    <source>
        <strain evidence="16">Huo1</strain>
        <tissue evidence="16">Leaf</tissue>
    </source>
</reference>
<comment type="subcellular location">
    <subcellularLocation>
        <location evidence="1">Membrane</location>
        <topology evidence="1">Single-pass type I membrane protein</topology>
    </subcellularLocation>
</comment>
<evidence type="ECO:0000256" key="11">
    <source>
        <dbReference type="ARBA" id="ARBA00023170"/>
    </source>
</evidence>
<dbReference type="SMART" id="SM00369">
    <property type="entry name" value="LRR_TYP"/>
    <property type="match status" value="6"/>
</dbReference>
<evidence type="ECO:0000256" key="10">
    <source>
        <dbReference type="ARBA" id="ARBA00023136"/>
    </source>
</evidence>
<dbReference type="PANTHER" id="PTHR48056">
    <property type="entry name" value="LRR RECEPTOR-LIKE SERINE/THREONINE-PROTEIN KINASE-RELATED"/>
    <property type="match status" value="1"/>
</dbReference>
<organism evidence="16">
    <name type="scientific">Salvia splendens</name>
    <name type="common">Scarlet sage</name>
    <dbReference type="NCBI Taxonomy" id="180675"/>
    <lineage>
        <taxon>Eukaryota</taxon>
        <taxon>Viridiplantae</taxon>
        <taxon>Streptophyta</taxon>
        <taxon>Embryophyta</taxon>
        <taxon>Tracheophyta</taxon>
        <taxon>Spermatophyta</taxon>
        <taxon>Magnoliopsida</taxon>
        <taxon>eudicotyledons</taxon>
        <taxon>Gunneridae</taxon>
        <taxon>Pentapetalae</taxon>
        <taxon>asterids</taxon>
        <taxon>lamiids</taxon>
        <taxon>Lamiales</taxon>
        <taxon>Lamiaceae</taxon>
        <taxon>Nepetoideae</taxon>
        <taxon>Mentheae</taxon>
        <taxon>Salviinae</taxon>
        <taxon>Salvia</taxon>
        <taxon>Salvia subgen. Calosphace</taxon>
        <taxon>core Calosphace</taxon>
    </lineage>
</organism>
<evidence type="ECO:0000256" key="1">
    <source>
        <dbReference type="ARBA" id="ARBA00004479"/>
    </source>
</evidence>
<evidence type="ECO:0000256" key="3">
    <source>
        <dbReference type="ARBA" id="ARBA00022679"/>
    </source>
</evidence>
<evidence type="ECO:0000259" key="15">
    <source>
        <dbReference type="PROSITE" id="PS50011"/>
    </source>
</evidence>
<dbReference type="InterPro" id="IPR055414">
    <property type="entry name" value="LRR_R13L4/SHOC2-like"/>
</dbReference>
<evidence type="ECO:0000256" key="4">
    <source>
        <dbReference type="ARBA" id="ARBA00022692"/>
    </source>
</evidence>
<dbReference type="InterPro" id="IPR001611">
    <property type="entry name" value="Leu-rich_rpt"/>
</dbReference>
<dbReference type="FunFam" id="3.30.200.20:FF:000454">
    <property type="entry name" value="Leucine-rich repeat receptor-like tyrosine-protein kinase PXC3"/>
    <property type="match status" value="1"/>
</dbReference>
<keyword evidence="9 13" id="KW-1133">Transmembrane helix</keyword>
<evidence type="ECO:0000256" key="13">
    <source>
        <dbReference type="SAM" id="Phobius"/>
    </source>
</evidence>
<evidence type="ECO:0000256" key="14">
    <source>
        <dbReference type="SAM" id="SignalP"/>
    </source>
</evidence>
<keyword evidence="7" id="KW-0547">Nucleotide-binding</keyword>
<dbReference type="PROSITE" id="PS50011">
    <property type="entry name" value="PROTEIN_KINASE_DOM"/>
    <property type="match status" value="1"/>
</dbReference>
<dbReference type="GO" id="GO:0033612">
    <property type="term" value="F:receptor serine/threonine kinase binding"/>
    <property type="evidence" value="ECO:0007669"/>
    <property type="project" value="TreeGrafter"/>
</dbReference>
<dbReference type="InterPro" id="IPR050647">
    <property type="entry name" value="Plant_LRR-RLKs"/>
</dbReference>
<dbReference type="GO" id="GO:0016020">
    <property type="term" value="C:membrane"/>
    <property type="evidence" value="ECO:0007669"/>
    <property type="project" value="UniProtKB-SubCell"/>
</dbReference>
<dbReference type="InterPro" id="IPR011009">
    <property type="entry name" value="Kinase-like_dom_sf"/>
</dbReference>
<evidence type="ECO:0000256" key="12">
    <source>
        <dbReference type="ARBA" id="ARBA00023180"/>
    </source>
</evidence>
<feature type="transmembrane region" description="Helical" evidence="13">
    <location>
        <begin position="538"/>
        <end position="561"/>
    </location>
</feature>
<keyword evidence="8" id="KW-0067">ATP-binding</keyword>
<dbReference type="AlphaFoldDB" id="A0A8X8Y8S6"/>
<evidence type="ECO:0000256" key="2">
    <source>
        <dbReference type="ARBA" id="ARBA00022614"/>
    </source>
</evidence>
<dbReference type="FunFam" id="3.80.10.10:FF:000095">
    <property type="entry name" value="LRR receptor-like serine/threonine-protein kinase GSO1"/>
    <property type="match status" value="1"/>
</dbReference>
<dbReference type="OrthoDB" id="676979at2759"/>
<dbReference type="FunFam" id="3.80.10.10:FF:000129">
    <property type="entry name" value="Leucine-rich repeat receptor-like kinase"/>
    <property type="match status" value="1"/>
</dbReference>
<accession>A0A8X8Y8S6</accession>
<feature type="domain" description="Protein kinase" evidence="15">
    <location>
        <begin position="613"/>
        <end position="892"/>
    </location>
</feature>
<keyword evidence="12" id="KW-0325">Glycoprotein</keyword>
<dbReference type="GO" id="GO:0051707">
    <property type="term" value="P:response to other organism"/>
    <property type="evidence" value="ECO:0007669"/>
    <property type="project" value="UniProtKB-ARBA"/>
</dbReference>
<evidence type="ECO:0000313" key="16">
    <source>
        <dbReference type="EMBL" id="KAG6427069.1"/>
    </source>
</evidence>
<dbReference type="Gene3D" id="1.10.510.10">
    <property type="entry name" value="Transferase(Phosphotransferase) domain 1"/>
    <property type="match status" value="1"/>
</dbReference>
<dbReference type="PROSITE" id="PS00109">
    <property type="entry name" value="PROTEIN_KINASE_TYR"/>
    <property type="match status" value="1"/>
</dbReference>
<evidence type="ECO:0000256" key="9">
    <source>
        <dbReference type="ARBA" id="ARBA00022989"/>
    </source>
</evidence>
<evidence type="ECO:0000256" key="6">
    <source>
        <dbReference type="ARBA" id="ARBA00022737"/>
    </source>
</evidence>
<dbReference type="Pfam" id="PF00560">
    <property type="entry name" value="LRR_1"/>
    <property type="match status" value="4"/>
</dbReference>
<dbReference type="EMBL" id="PNBA02000004">
    <property type="protein sequence ID" value="KAG6427069.1"/>
    <property type="molecule type" value="Genomic_DNA"/>
</dbReference>
<name>A0A8X8Y8S6_SALSN</name>
<proteinExistence type="predicted"/>
<dbReference type="GO" id="GO:0005524">
    <property type="term" value="F:ATP binding"/>
    <property type="evidence" value="ECO:0007669"/>
    <property type="project" value="UniProtKB-KW"/>
</dbReference>
<dbReference type="FunFam" id="3.80.10.10:FF:000041">
    <property type="entry name" value="LRR receptor-like serine/threonine-protein kinase ERECTA"/>
    <property type="match status" value="1"/>
</dbReference>
<dbReference type="GO" id="GO:0006952">
    <property type="term" value="P:defense response"/>
    <property type="evidence" value="ECO:0007669"/>
    <property type="project" value="UniProtKB-ARBA"/>
</dbReference>
<dbReference type="Proteomes" id="UP000298416">
    <property type="component" value="Unassembled WGS sequence"/>
</dbReference>
<dbReference type="SUPFAM" id="SSF56112">
    <property type="entry name" value="Protein kinase-like (PK-like)"/>
    <property type="match status" value="1"/>
</dbReference>
<keyword evidence="3" id="KW-0808">Transferase</keyword>
<sequence length="894" mass="97019">MQIWTLLSVLLLGLLSKSQLLIAQHLQNDKLTLLAIGKELRLSEWDGNATDFCTWPFISCSSKKPFVEKLDLSNHGLQGNNISLISDLKSLKWLDLSRNNFHGTIPPVLGNLVELEYLDLSFNNFVGLIPPYLGSLTNLRALNLSNNMLVGVIPDDLNTLLKLQDLQMYTNRLNGSIPLWLGNLTNLRVFTAYENELSGVIPPMLGSVAPLKLLNLHSNLLGGSIPEAIFAMGKLETLVLTQNRLSGSVPASVAKCRGLSSIRIGNNMLIGGIPREIGNVSGLTYFEADNNNLSGEIVPDFSRCFNLTLLNLASNGFTGTIPAEFGLLGNLQELIVSGNNLFGEIPTSILGGKNLNKLDLSSNRFNGTIPKGICGASRLQFLLLGQNSIGGEIPREIGECGKLLELQLGSNYLTGSIPAEIGHIKNLQIALNLSSNHLHGQLPVELGRLDKLVSLDVSSNQLSGSIPAALKGMMSLIEVNFSDNQFSGPIPAFTPFQKSLNSSFVGNKGLCGDPLSVSCVGLDDSDQDPYHHKVSYRVILAVIGSGLVVFASVTAVVLLFIMRERVEKAAKDGGATEEEINSSSSKPVIAAGDVFVENLRQAIDFEAVARATTKDSNKLSIGTFSTIYRAEMPSGMVLSVRKLKSMDKTMIHYRNKMIREVEKLSKLHHDNLIRPIGFVVFDDALLLLQQHFPKGTLAQFLHDSENGNDHKPSWPTRLSVAIGVAEGLAFLHSVAIIHLDISSGNVFLDSNLTPLVGEVEISKLLDPSRGTASISAVAGSFGYIPPEYAYTMQVTAPGNVYSYGVILLELLTTRLPVDEGFGEGVDLVKWVHAAPARGETPEQILDAELSTVSFGWRREMLATLRVALLCTDSTPAKRPKMKKVVEMLQEITQN</sequence>
<feature type="signal peptide" evidence="14">
    <location>
        <begin position="1"/>
        <end position="23"/>
    </location>
</feature>
<dbReference type="SUPFAM" id="SSF52058">
    <property type="entry name" value="L domain-like"/>
    <property type="match status" value="2"/>
</dbReference>
<dbReference type="PANTHER" id="PTHR48056:SF40">
    <property type="entry name" value="LEUCINE-RICH REPEAT RECEPTOR-LIKE TYROSINE-PROTEIN KINASE PXC3"/>
    <property type="match status" value="1"/>
</dbReference>
<reference evidence="16" key="1">
    <citation type="submission" date="2018-01" db="EMBL/GenBank/DDBJ databases">
        <authorList>
            <person name="Mao J.F."/>
        </authorList>
    </citation>
    <scope>NUCLEOTIDE SEQUENCE</scope>
    <source>
        <strain evidence="16">Huo1</strain>
        <tissue evidence="16">Leaf</tissue>
    </source>
</reference>
<dbReference type="Pfam" id="PF08263">
    <property type="entry name" value="LRRNT_2"/>
    <property type="match status" value="1"/>
</dbReference>
<dbReference type="InterPro" id="IPR003591">
    <property type="entry name" value="Leu-rich_rpt_typical-subtyp"/>
</dbReference>
<protein>
    <recommendedName>
        <fullName evidence="15">Protein kinase domain-containing protein</fullName>
    </recommendedName>
</protein>
<dbReference type="Pfam" id="PF23598">
    <property type="entry name" value="LRR_14"/>
    <property type="match status" value="1"/>
</dbReference>
<dbReference type="Gene3D" id="3.30.200.20">
    <property type="entry name" value="Phosphorylase Kinase, domain 1"/>
    <property type="match status" value="1"/>
</dbReference>
<keyword evidence="6" id="KW-0677">Repeat</keyword>
<evidence type="ECO:0000313" key="17">
    <source>
        <dbReference type="Proteomes" id="UP000298416"/>
    </source>
</evidence>
<gene>
    <name evidence="16" type="ORF">SASPL_111309</name>
</gene>
<dbReference type="Pfam" id="PF07714">
    <property type="entry name" value="PK_Tyr_Ser-Thr"/>
    <property type="match status" value="1"/>
</dbReference>
<dbReference type="InterPro" id="IPR013210">
    <property type="entry name" value="LRR_N_plant-typ"/>
</dbReference>
<keyword evidence="4 13" id="KW-0812">Transmembrane</keyword>
<dbReference type="Gene3D" id="3.80.10.10">
    <property type="entry name" value="Ribonuclease Inhibitor"/>
    <property type="match status" value="3"/>
</dbReference>
<evidence type="ECO:0000256" key="8">
    <source>
        <dbReference type="ARBA" id="ARBA00022840"/>
    </source>
</evidence>
<dbReference type="FunFam" id="1.10.510.10:FF:000388">
    <property type="entry name" value="Leucine-rich repeat receptor-like tyrosine-protein kinase PXC3"/>
    <property type="match status" value="1"/>
</dbReference>
<feature type="chain" id="PRO_5036491208" description="Protein kinase domain-containing protein" evidence="14">
    <location>
        <begin position="24"/>
        <end position="894"/>
    </location>
</feature>
<evidence type="ECO:0000256" key="7">
    <source>
        <dbReference type="ARBA" id="ARBA00022741"/>
    </source>
</evidence>
<dbReference type="InterPro" id="IPR001245">
    <property type="entry name" value="Ser-Thr/Tyr_kinase_cat_dom"/>
</dbReference>
<keyword evidence="5 14" id="KW-0732">Signal</keyword>
<keyword evidence="2" id="KW-0433">Leucine-rich repeat</keyword>
<evidence type="ECO:0000256" key="5">
    <source>
        <dbReference type="ARBA" id="ARBA00022729"/>
    </source>
</evidence>
<keyword evidence="10 13" id="KW-0472">Membrane</keyword>
<dbReference type="InterPro" id="IPR008266">
    <property type="entry name" value="Tyr_kinase_AS"/>
</dbReference>
<keyword evidence="11" id="KW-0675">Receptor</keyword>
<keyword evidence="17" id="KW-1185">Reference proteome</keyword>